<evidence type="ECO:0000313" key="8">
    <source>
        <dbReference type="Proteomes" id="UP000236333"/>
    </source>
</evidence>
<dbReference type="InterPro" id="IPR002328">
    <property type="entry name" value="ADH_Zn_CS"/>
</dbReference>
<dbReference type="InterPro" id="IPR013149">
    <property type="entry name" value="ADH-like_C"/>
</dbReference>
<evidence type="ECO:0000256" key="4">
    <source>
        <dbReference type="ARBA" id="ARBA00023002"/>
    </source>
</evidence>
<evidence type="ECO:0000256" key="3">
    <source>
        <dbReference type="ARBA" id="ARBA00022833"/>
    </source>
</evidence>
<dbReference type="GO" id="GO:0016616">
    <property type="term" value="F:oxidoreductase activity, acting on the CH-OH group of donors, NAD or NADP as acceptor"/>
    <property type="evidence" value="ECO:0007669"/>
    <property type="project" value="InterPro"/>
</dbReference>
<evidence type="ECO:0000259" key="6">
    <source>
        <dbReference type="SMART" id="SM00829"/>
    </source>
</evidence>
<dbReference type="PROSITE" id="PS00059">
    <property type="entry name" value="ADH_ZINC"/>
    <property type="match status" value="1"/>
</dbReference>
<gene>
    <name evidence="7" type="ORF">TSOC_006746</name>
</gene>
<dbReference type="Pfam" id="PF08240">
    <property type="entry name" value="ADH_N"/>
    <property type="match status" value="1"/>
</dbReference>
<dbReference type="AlphaFoldDB" id="A0A2J8A2T6"/>
<keyword evidence="2 5" id="KW-0479">Metal-binding</keyword>
<keyword evidence="8" id="KW-1185">Reference proteome</keyword>
<dbReference type="OrthoDB" id="1879366at2759"/>
<proteinExistence type="inferred from homology"/>
<evidence type="ECO:0000256" key="5">
    <source>
        <dbReference type="RuleBase" id="RU361277"/>
    </source>
</evidence>
<protein>
    <submittedName>
        <fullName evidence="7">Putative mannitol dehydrogenase</fullName>
    </submittedName>
</protein>
<comment type="caution">
    <text evidence="7">The sequence shown here is derived from an EMBL/GenBank/DDBJ whole genome shotgun (WGS) entry which is preliminary data.</text>
</comment>
<comment type="cofactor">
    <cofactor evidence="1 5">
        <name>Zn(2+)</name>
        <dbReference type="ChEBI" id="CHEBI:29105"/>
    </cofactor>
</comment>
<dbReference type="SMART" id="SM00829">
    <property type="entry name" value="PKS_ER"/>
    <property type="match status" value="1"/>
</dbReference>
<dbReference type="InterPro" id="IPR036291">
    <property type="entry name" value="NAD(P)-bd_dom_sf"/>
</dbReference>
<dbReference type="SUPFAM" id="SSF50129">
    <property type="entry name" value="GroES-like"/>
    <property type="match status" value="1"/>
</dbReference>
<dbReference type="GO" id="GO:0008270">
    <property type="term" value="F:zinc ion binding"/>
    <property type="evidence" value="ECO:0007669"/>
    <property type="project" value="InterPro"/>
</dbReference>
<dbReference type="SUPFAM" id="SSF51735">
    <property type="entry name" value="NAD(P)-binding Rossmann-fold domains"/>
    <property type="match status" value="1"/>
</dbReference>
<keyword evidence="4" id="KW-0560">Oxidoreductase</keyword>
<evidence type="ECO:0000313" key="7">
    <source>
        <dbReference type="EMBL" id="PNH06839.1"/>
    </source>
</evidence>
<dbReference type="CDD" id="cd05283">
    <property type="entry name" value="CAD1"/>
    <property type="match status" value="1"/>
</dbReference>
<dbReference type="InterPro" id="IPR011032">
    <property type="entry name" value="GroES-like_sf"/>
</dbReference>
<dbReference type="Proteomes" id="UP000236333">
    <property type="component" value="Unassembled WGS sequence"/>
</dbReference>
<dbReference type="Gene3D" id="3.40.50.720">
    <property type="entry name" value="NAD(P)-binding Rossmann-like Domain"/>
    <property type="match status" value="1"/>
</dbReference>
<reference evidence="7 8" key="1">
    <citation type="journal article" date="2017" name="Mol. Biol. Evol.">
        <title>The 4-celled Tetrabaena socialis nuclear genome reveals the essential components for genetic control of cell number at the origin of multicellularity in the volvocine lineage.</title>
        <authorList>
            <person name="Featherston J."/>
            <person name="Arakaki Y."/>
            <person name="Hanschen E.R."/>
            <person name="Ferris P.J."/>
            <person name="Michod R.E."/>
            <person name="Olson B.J.S.C."/>
            <person name="Nozaki H."/>
            <person name="Durand P.M."/>
        </authorList>
    </citation>
    <scope>NUCLEOTIDE SEQUENCE [LARGE SCALE GENOMIC DNA]</scope>
    <source>
        <strain evidence="7 8">NIES-571</strain>
    </source>
</reference>
<evidence type="ECO:0000256" key="1">
    <source>
        <dbReference type="ARBA" id="ARBA00001947"/>
    </source>
</evidence>
<organism evidence="7 8">
    <name type="scientific">Tetrabaena socialis</name>
    <dbReference type="NCBI Taxonomy" id="47790"/>
    <lineage>
        <taxon>Eukaryota</taxon>
        <taxon>Viridiplantae</taxon>
        <taxon>Chlorophyta</taxon>
        <taxon>core chlorophytes</taxon>
        <taxon>Chlorophyceae</taxon>
        <taxon>CS clade</taxon>
        <taxon>Chlamydomonadales</taxon>
        <taxon>Tetrabaenaceae</taxon>
        <taxon>Tetrabaena</taxon>
    </lineage>
</organism>
<keyword evidence="3 5" id="KW-0862">Zinc</keyword>
<name>A0A2J8A2T6_9CHLO</name>
<dbReference type="FunFam" id="3.40.50.720:FF:000022">
    <property type="entry name" value="Cinnamyl alcohol dehydrogenase"/>
    <property type="match status" value="1"/>
</dbReference>
<comment type="similarity">
    <text evidence="5">Belongs to the zinc-containing alcohol dehydrogenase family.</text>
</comment>
<sequence>MPRVRSPSHAEVAAQPRAFALLHQITASADGELDAQALKEFVKLYGEPSESPSEGELSFAEFAALFRRPAISRGVTAANCIGYASRDSGGELSAFSFDRRPVGAHDVRIQITHVGMCHSDLHQVKNEWGNSQFPMVPGHEIVGIVTEVGPEVSAFKPGDRAGVGCMVDSCGSCEACKETGEEQFCSKVVYTYNSKGHDGEMTQGGYSTAIVVRDTFAVHIPANLPLDAAAPLLCAGITVYSPLRHFGLDKPGMRIGVVGLGGLGHMAVKLAKAMGAHVTVISTSAGKKEEAMKVLGADAFLVSRDPDALTVAANSLHGIIDTVSAKHDLGALIGLLRVDGKLVLVGVPEVPLELASWALISKRITIGGSPIGGIRQTQEMLDFCGQHNITASIEKIPIEYANTAFERMKASDIRYRFVIDIQGSLAL</sequence>
<dbReference type="PANTHER" id="PTHR42683">
    <property type="entry name" value="ALDEHYDE REDUCTASE"/>
    <property type="match status" value="1"/>
</dbReference>
<dbReference type="Gene3D" id="3.90.180.10">
    <property type="entry name" value="Medium-chain alcohol dehydrogenases, catalytic domain"/>
    <property type="match status" value="1"/>
</dbReference>
<dbReference type="Pfam" id="PF00107">
    <property type="entry name" value="ADH_zinc_N"/>
    <property type="match status" value="1"/>
</dbReference>
<evidence type="ECO:0000256" key="2">
    <source>
        <dbReference type="ARBA" id="ARBA00022723"/>
    </source>
</evidence>
<dbReference type="EMBL" id="PGGS01000212">
    <property type="protein sequence ID" value="PNH06839.1"/>
    <property type="molecule type" value="Genomic_DNA"/>
</dbReference>
<dbReference type="InterPro" id="IPR013154">
    <property type="entry name" value="ADH-like_N"/>
</dbReference>
<accession>A0A2J8A2T6</accession>
<dbReference type="InterPro" id="IPR047109">
    <property type="entry name" value="CAD-like"/>
</dbReference>
<dbReference type="InterPro" id="IPR020843">
    <property type="entry name" value="ER"/>
</dbReference>
<feature type="domain" description="Enoyl reductase (ER)" evidence="6">
    <location>
        <begin position="90"/>
        <end position="419"/>
    </location>
</feature>